<dbReference type="InterPro" id="IPR050680">
    <property type="entry name" value="YpeA/RimI_acetyltransf"/>
</dbReference>
<dbReference type="InterPro" id="IPR000182">
    <property type="entry name" value="GNAT_dom"/>
</dbReference>
<dbReference type="RefSeq" id="WP_052762878.1">
    <property type="nucleotide sequence ID" value="NZ_LBMC01000040.1"/>
</dbReference>
<dbReference type="GO" id="GO:0005840">
    <property type="term" value="C:ribosome"/>
    <property type="evidence" value="ECO:0007669"/>
    <property type="project" value="UniProtKB-KW"/>
</dbReference>
<sequence>MVTRPSSVPHRRPYTDADLPMLQRTVAGWIAAAGRCGYDHIGELPHRIYENLRGRRPVGELVHVWADDAGATAGLAVTLRFDEAFDVFTAPEWRGTGGERTMLADAAAATAAAMDPAAPYVLTDVFDCDAVRIRLLEELGFERFRVWDDVQERELDGAGPLPPVVLPDGFTVRPAGPDDADDLAAARNSAFGDDWTGDQYRTQVMDKPGYDPARELVAESPDGRVAAFTVIWFDERNGAGHFEPVGTHAAFRRLGLAKAVMAHGLRLMRDRGLSTVSVNHDAENLAAAALYRSLGFTARHQTFGYRRQMR</sequence>
<keyword evidence="4" id="KW-0687">Ribonucleoprotein</keyword>
<keyword evidence="5" id="KW-1185">Reference proteome</keyword>
<gene>
    <name evidence="4" type="ORF">SAMN04488563_1717</name>
</gene>
<evidence type="ECO:0000313" key="5">
    <source>
        <dbReference type="Proteomes" id="UP000182977"/>
    </source>
</evidence>
<keyword evidence="2" id="KW-0012">Acyltransferase</keyword>
<evidence type="ECO:0000259" key="3">
    <source>
        <dbReference type="PROSITE" id="PS51186"/>
    </source>
</evidence>
<dbReference type="CDD" id="cd04301">
    <property type="entry name" value="NAT_SF"/>
    <property type="match status" value="1"/>
</dbReference>
<dbReference type="Pfam" id="PF00583">
    <property type="entry name" value="Acetyltransf_1"/>
    <property type="match status" value="1"/>
</dbReference>
<evidence type="ECO:0000256" key="1">
    <source>
        <dbReference type="ARBA" id="ARBA00022679"/>
    </source>
</evidence>
<proteinExistence type="predicted"/>
<dbReference type="PANTHER" id="PTHR43420">
    <property type="entry name" value="ACETYLTRANSFERASE"/>
    <property type="match status" value="1"/>
</dbReference>
<evidence type="ECO:0000313" key="4">
    <source>
        <dbReference type="EMBL" id="SDU43493.1"/>
    </source>
</evidence>
<dbReference type="AlphaFoldDB" id="A0A1H2IHF7"/>
<reference evidence="5" key="1">
    <citation type="submission" date="2016-10" db="EMBL/GenBank/DDBJ databases">
        <authorList>
            <person name="Varghese N."/>
            <person name="Submissions S."/>
        </authorList>
    </citation>
    <scope>NUCLEOTIDE SEQUENCE [LARGE SCALE GENOMIC DNA]</scope>
    <source>
        <strain evidence="5">DSM 45079</strain>
    </source>
</reference>
<protein>
    <submittedName>
        <fullName evidence="4">Ribosomal protein S18 acetylase RimI</fullName>
    </submittedName>
</protein>
<name>A0A1H2IHF7_9ACTN</name>
<dbReference type="Proteomes" id="UP000182977">
    <property type="component" value="Chromosome I"/>
</dbReference>
<evidence type="ECO:0000256" key="2">
    <source>
        <dbReference type="ARBA" id="ARBA00023315"/>
    </source>
</evidence>
<dbReference type="GO" id="GO:0016747">
    <property type="term" value="F:acyltransferase activity, transferring groups other than amino-acyl groups"/>
    <property type="evidence" value="ECO:0007669"/>
    <property type="project" value="InterPro"/>
</dbReference>
<keyword evidence="1" id="KW-0808">Transferase</keyword>
<dbReference type="STRING" id="419479.SAMN04488563_1717"/>
<keyword evidence="4" id="KW-0689">Ribosomal protein</keyword>
<feature type="domain" description="N-acetyltransferase" evidence="3">
    <location>
        <begin position="170"/>
        <end position="310"/>
    </location>
</feature>
<dbReference type="Gene3D" id="3.40.630.30">
    <property type="match status" value="1"/>
</dbReference>
<dbReference type="PROSITE" id="PS51186">
    <property type="entry name" value="GNAT"/>
    <property type="match status" value="1"/>
</dbReference>
<organism evidence="4 5">
    <name type="scientific">Jiangella alkaliphila</name>
    <dbReference type="NCBI Taxonomy" id="419479"/>
    <lineage>
        <taxon>Bacteria</taxon>
        <taxon>Bacillati</taxon>
        <taxon>Actinomycetota</taxon>
        <taxon>Actinomycetes</taxon>
        <taxon>Jiangellales</taxon>
        <taxon>Jiangellaceae</taxon>
        <taxon>Jiangella</taxon>
    </lineage>
</organism>
<dbReference type="OrthoDB" id="3771710at2"/>
<dbReference type="EMBL" id="LT629791">
    <property type="protein sequence ID" value="SDU43493.1"/>
    <property type="molecule type" value="Genomic_DNA"/>
</dbReference>
<accession>A0A1H2IHF7</accession>
<dbReference type="InterPro" id="IPR016181">
    <property type="entry name" value="Acyl_CoA_acyltransferase"/>
</dbReference>
<dbReference type="SUPFAM" id="SSF55729">
    <property type="entry name" value="Acyl-CoA N-acyltransferases (Nat)"/>
    <property type="match status" value="1"/>
</dbReference>